<feature type="chain" id="PRO_5036761472" evidence="1">
    <location>
        <begin position="27"/>
        <end position="396"/>
    </location>
</feature>
<organism evidence="2 3">
    <name type="scientific">Actinomadura barringtoniae</name>
    <dbReference type="NCBI Taxonomy" id="1427535"/>
    <lineage>
        <taxon>Bacteria</taxon>
        <taxon>Bacillati</taxon>
        <taxon>Actinomycetota</taxon>
        <taxon>Actinomycetes</taxon>
        <taxon>Streptosporangiales</taxon>
        <taxon>Thermomonosporaceae</taxon>
        <taxon>Actinomadura</taxon>
    </lineage>
</organism>
<dbReference type="EMBL" id="JAGEOJ010000009">
    <property type="protein sequence ID" value="MBO2450198.1"/>
    <property type="molecule type" value="Genomic_DNA"/>
</dbReference>
<name>A0A939PHH6_9ACTN</name>
<gene>
    <name evidence="2" type="ORF">J4573_24055</name>
</gene>
<evidence type="ECO:0000256" key="1">
    <source>
        <dbReference type="SAM" id="SignalP"/>
    </source>
</evidence>
<dbReference type="RefSeq" id="WP_208258048.1">
    <property type="nucleotide sequence ID" value="NZ_JAGEOJ010000009.1"/>
</dbReference>
<feature type="signal peptide" evidence="1">
    <location>
        <begin position="1"/>
        <end position="26"/>
    </location>
</feature>
<proteinExistence type="predicted"/>
<evidence type="ECO:0000313" key="3">
    <source>
        <dbReference type="Proteomes" id="UP000669179"/>
    </source>
</evidence>
<protein>
    <submittedName>
        <fullName evidence="2">Uncharacterized protein</fullName>
    </submittedName>
</protein>
<sequence length="396" mass="40047">MARKRRVGVVTAISAGAVLAGSQALAGLTWTVVPSPNPSASSNRLNAVSARTATDAWVVGSFTGPDADADGQQMLTARWNGAQWQQVTTPAVLHQDEVLNSVSASGANDAWAVGVTRVVSAAARSPLAIHWNGTAWSIVPVPNSGGSSKSMFNGVATLDAGNAWAVGRGKDARALVEHWDGTAWSVVPVPAPSVPAGSTLASVTLSGVSARSATDIWAVGSFSAVMSTNVLTKSLAMHFDGTSWTVVPTPSNASSTVATALNGVTAVAANDVWSVGQLSTSNGTTLPNTMVIQHWNGTAWSSVTTPALQGGLTGVAARSAGDVWAVGSATDTSGNVPVSKTLTLHWDGSTWTRAASPNGSSGESLVNGVSATPGGGDVWAAGFDISGRTLLLRNSP</sequence>
<dbReference type="AlphaFoldDB" id="A0A939PHH6"/>
<comment type="caution">
    <text evidence="2">The sequence shown here is derived from an EMBL/GenBank/DDBJ whole genome shotgun (WGS) entry which is preliminary data.</text>
</comment>
<accession>A0A939PHH6</accession>
<keyword evidence="1" id="KW-0732">Signal</keyword>
<dbReference type="Proteomes" id="UP000669179">
    <property type="component" value="Unassembled WGS sequence"/>
</dbReference>
<evidence type="ECO:0000313" key="2">
    <source>
        <dbReference type="EMBL" id="MBO2450198.1"/>
    </source>
</evidence>
<reference evidence="2" key="1">
    <citation type="submission" date="2021-03" db="EMBL/GenBank/DDBJ databases">
        <authorList>
            <person name="Kanchanasin P."/>
            <person name="Saeng-In P."/>
            <person name="Phongsopitanun W."/>
            <person name="Yuki M."/>
            <person name="Kudo T."/>
            <person name="Ohkuma M."/>
            <person name="Tanasupawat S."/>
        </authorList>
    </citation>
    <scope>NUCLEOTIDE SEQUENCE</scope>
    <source>
        <strain evidence="2">GKU 128</strain>
    </source>
</reference>
<keyword evidence="3" id="KW-1185">Reference proteome</keyword>